<reference evidence="2" key="2">
    <citation type="submission" date="2023-01" db="EMBL/GenBank/DDBJ databases">
        <authorList>
            <person name="Sun Q."/>
            <person name="Evtushenko L."/>
        </authorList>
    </citation>
    <scope>NUCLEOTIDE SEQUENCE</scope>
    <source>
        <strain evidence="2">VKM B-1513</strain>
    </source>
</reference>
<evidence type="ECO:0000313" key="2">
    <source>
        <dbReference type="EMBL" id="GLK52033.1"/>
    </source>
</evidence>
<protein>
    <recommendedName>
        <fullName evidence="4">YD repeat-containing protein</fullName>
    </recommendedName>
</protein>
<evidence type="ECO:0008006" key="4">
    <source>
        <dbReference type="Google" id="ProtNLM"/>
    </source>
</evidence>
<dbReference type="RefSeq" id="WP_271186397.1">
    <property type="nucleotide sequence ID" value="NZ_BSFE01000003.1"/>
</dbReference>
<reference evidence="2" key="1">
    <citation type="journal article" date="2014" name="Int. J. Syst. Evol. Microbiol.">
        <title>Complete genome sequence of Corynebacterium casei LMG S-19264T (=DSM 44701T), isolated from a smear-ripened cheese.</title>
        <authorList>
            <consortium name="US DOE Joint Genome Institute (JGI-PGF)"/>
            <person name="Walter F."/>
            <person name="Albersmeier A."/>
            <person name="Kalinowski J."/>
            <person name="Ruckert C."/>
        </authorList>
    </citation>
    <scope>NUCLEOTIDE SEQUENCE</scope>
    <source>
        <strain evidence="2">VKM B-1513</strain>
    </source>
</reference>
<sequence>MLSVTGQSTAPQYDGRGNMTRDHQGQTYEYDHYNRLSGVGTSIDLAYDPAGRLQETSGTGITFREMQYDGLDLIAEYNGSGTLTARVACPGPVPGSMAPARTSRWCNMRAPRCRRGNGCWRMSGALSSR</sequence>
<comment type="caution">
    <text evidence="2">The sequence shown here is derived from an EMBL/GenBank/DDBJ whole genome shotgun (WGS) entry which is preliminary data.</text>
</comment>
<evidence type="ECO:0000313" key="3">
    <source>
        <dbReference type="Proteomes" id="UP001143486"/>
    </source>
</evidence>
<keyword evidence="3" id="KW-1185">Reference proteome</keyword>
<dbReference type="Proteomes" id="UP001143486">
    <property type="component" value="Unassembled WGS sequence"/>
</dbReference>
<evidence type="ECO:0000256" key="1">
    <source>
        <dbReference type="SAM" id="MobiDB-lite"/>
    </source>
</evidence>
<feature type="compositionally biased region" description="Polar residues" evidence="1">
    <location>
        <begin position="1"/>
        <end position="11"/>
    </location>
</feature>
<gene>
    <name evidence="2" type="ORF">GCM10017621_15410</name>
</gene>
<dbReference type="EMBL" id="BSFE01000003">
    <property type="protein sequence ID" value="GLK52033.1"/>
    <property type="molecule type" value="Genomic_DNA"/>
</dbReference>
<dbReference type="Gene3D" id="2.180.10.10">
    <property type="entry name" value="RHS repeat-associated core"/>
    <property type="match status" value="1"/>
</dbReference>
<organism evidence="2 3">
    <name type="scientific">Maricaulis virginensis</name>
    <dbReference type="NCBI Taxonomy" id="144022"/>
    <lineage>
        <taxon>Bacteria</taxon>
        <taxon>Pseudomonadati</taxon>
        <taxon>Pseudomonadota</taxon>
        <taxon>Alphaproteobacteria</taxon>
        <taxon>Maricaulales</taxon>
        <taxon>Maricaulaceae</taxon>
        <taxon>Maricaulis</taxon>
    </lineage>
</organism>
<proteinExistence type="predicted"/>
<accession>A0A9W6MNG6</accession>
<name>A0A9W6MNG6_9PROT</name>
<feature type="region of interest" description="Disordered" evidence="1">
    <location>
        <begin position="1"/>
        <end position="23"/>
    </location>
</feature>
<dbReference type="AlphaFoldDB" id="A0A9W6MNG6"/>